<evidence type="ECO:0000313" key="1">
    <source>
        <dbReference type="EMBL" id="KAL2846963.1"/>
    </source>
</evidence>
<organism evidence="1 2">
    <name type="scientific">Aspergillus pseudoustus</name>
    <dbReference type="NCBI Taxonomy" id="1810923"/>
    <lineage>
        <taxon>Eukaryota</taxon>
        <taxon>Fungi</taxon>
        <taxon>Dikarya</taxon>
        <taxon>Ascomycota</taxon>
        <taxon>Pezizomycotina</taxon>
        <taxon>Eurotiomycetes</taxon>
        <taxon>Eurotiomycetidae</taxon>
        <taxon>Eurotiales</taxon>
        <taxon>Aspergillaceae</taxon>
        <taxon>Aspergillus</taxon>
        <taxon>Aspergillus subgen. Nidulantes</taxon>
    </lineage>
</organism>
<accession>A0ABR4K3R7</accession>
<keyword evidence="2" id="KW-1185">Reference proteome</keyword>
<name>A0ABR4K3R7_9EURO</name>
<dbReference type="EMBL" id="JBFXLU010000059">
    <property type="protein sequence ID" value="KAL2846963.1"/>
    <property type="molecule type" value="Genomic_DNA"/>
</dbReference>
<gene>
    <name evidence="1" type="ORF">BJY01DRAFT_213015</name>
</gene>
<evidence type="ECO:0000313" key="2">
    <source>
        <dbReference type="Proteomes" id="UP001610446"/>
    </source>
</evidence>
<evidence type="ECO:0008006" key="3">
    <source>
        <dbReference type="Google" id="ProtNLM"/>
    </source>
</evidence>
<proteinExistence type="predicted"/>
<comment type="caution">
    <text evidence="1">The sequence shown here is derived from an EMBL/GenBank/DDBJ whole genome shotgun (WGS) entry which is preliminary data.</text>
</comment>
<dbReference type="Proteomes" id="UP001610446">
    <property type="component" value="Unassembled WGS sequence"/>
</dbReference>
<protein>
    <recommendedName>
        <fullName evidence="3">Fork-head domain-containing protein</fullName>
    </recommendedName>
</protein>
<reference evidence="1 2" key="1">
    <citation type="submission" date="2024-07" db="EMBL/GenBank/DDBJ databases">
        <title>Section-level genome sequencing and comparative genomics of Aspergillus sections Usti and Cavernicolus.</title>
        <authorList>
            <consortium name="Lawrence Berkeley National Laboratory"/>
            <person name="Nybo J.L."/>
            <person name="Vesth T.C."/>
            <person name="Theobald S."/>
            <person name="Frisvad J.C."/>
            <person name="Larsen T.O."/>
            <person name="Kjaerboelling I."/>
            <person name="Rothschild-Mancinelli K."/>
            <person name="Lyhne E.K."/>
            <person name="Kogle M.E."/>
            <person name="Barry K."/>
            <person name="Clum A."/>
            <person name="Na H."/>
            <person name="Ledsgaard L."/>
            <person name="Lin J."/>
            <person name="Lipzen A."/>
            <person name="Kuo A."/>
            <person name="Riley R."/>
            <person name="Mondo S."/>
            <person name="Labutti K."/>
            <person name="Haridas S."/>
            <person name="Pangalinan J."/>
            <person name="Salamov A.A."/>
            <person name="Simmons B.A."/>
            <person name="Magnuson J.K."/>
            <person name="Chen J."/>
            <person name="Drula E."/>
            <person name="Henrissat B."/>
            <person name="Wiebenga A."/>
            <person name="Lubbers R.J."/>
            <person name="Gomes A.C."/>
            <person name="Makela M.R."/>
            <person name="Stajich J."/>
            <person name="Grigoriev I.V."/>
            <person name="Mortensen U.H."/>
            <person name="De Vries R.P."/>
            <person name="Baker S.E."/>
            <person name="Andersen M.R."/>
        </authorList>
    </citation>
    <scope>NUCLEOTIDE SEQUENCE [LARGE SCALE GENOMIC DNA]</scope>
    <source>
        <strain evidence="1 2">CBS 123904</strain>
    </source>
</reference>
<sequence>MSHWKTAIMDPLYNSSLVRALENHVCSPNTRIAGGLDKKYWTLEELKYLMRQRISLWIPEDQDGLSTQKSEPELFPQKRKHDAIEDAESISAGLPTKMRVVSQPSRGLYGNLSGGNTSPQNACLSPCSLLARSINGPICEGSLDYNPIDHALEGPISQPQRPCLDMASTFMHRDYETLFSRAFDAAYEAIMRSEWDPMYLTPESPRTGDSTLGYHNDGIGPVLQYPQKWELRCEEASYPSHLGQESLPPHRSQRQLAPEMTQTRKMGGHPLFLGDSYAGHGLRLSIESESALGLRQSFEQRNLEAEQHNFDIGPLREFWSSNKLY</sequence>